<evidence type="ECO:0000256" key="3">
    <source>
        <dbReference type="ARBA" id="ARBA00022989"/>
    </source>
</evidence>
<dbReference type="PANTHER" id="PTHR48022">
    <property type="entry name" value="PLASTIDIC GLUCOSE TRANSPORTER 4"/>
    <property type="match status" value="1"/>
</dbReference>
<dbReference type="SUPFAM" id="SSF103473">
    <property type="entry name" value="MFS general substrate transporter"/>
    <property type="match status" value="1"/>
</dbReference>
<name>A0A9W9FEJ5_9EURO</name>
<dbReference type="RefSeq" id="XP_056474289.1">
    <property type="nucleotide sequence ID" value="XM_056618130.1"/>
</dbReference>
<dbReference type="InterPro" id="IPR050360">
    <property type="entry name" value="MFS_Sugar_Transporters"/>
</dbReference>
<accession>A0A9W9FEJ5</accession>
<feature type="transmembrane region" description="Helical" evidence="5">
    <location>
        <begin position="156"/>
        <end position="178"/>
    </location>
</feature>
<evidence type="ECO:0000256" key="4">
    <source>
        <dbReference type="ARBA" id="ARBA00023136"/>
    </source>
</evidence>
<feature type="transmembrane region" description="Helical" evidence="5">
    <location>
        <begin position="112"/>
        <end position="136"/>
    </location>
</feature>
<evidence type="ECO:0000256" key="1">
    <source>
        <dbReference type="ARBA" id="ARBA00004141"/>
    </source>
</evidence>
<keyword evidence="3 5" id="KW-1133">Transmembrane helix</keyword>
<dbReference type="Gene3D" id="1.20.1250.20">
    <property type="entry name" value="MFS general substrate transporter like domains"/>
    <property type="match status" value="1"/>
</dbReference>
<keyword evidence="4 5" id="KW-0472">Membrane</keyword>
<organism evidence="6 7">
    <name type="scientific">Penicillium argentinense</name>
    <dbReference type="NCBI Taxonomy" id="1131581"/>
    <lineage>
        <taxon>Eukaryota</taxon>
        <taxon>Fungi</taxon>
        <taxon>Dikarya</taxon>
        <taxon>Ascomycota</taxon>
        <taxon>Pezizomycotina</taxon>
        <taxon>Eurotiomycetes</taxon>
        <taxon>Eurotiomycetidae</taxon>
        <taxon>Eurotiales</taxon>
        <taxon>Aspergillaceae</taxon>
        <taxon>Penicillium</taxon>
    </lineage>
</organism>
<keyword evidence="2 5" id="KW-0812">Transmembrane</keyword>
<comment type="caution">
    <text evidence="6">The sequence shown here is derived from an EMBL/GenBank/DDBJ whole genome shotgun (WGS) entry which is preliminary data.</text>
</comment>
<sequence>MAESPRWLLLRGREPEALQALTHFKPKNTPDEDIRAEFDVLSLKVSEQLQKKSFSDLFTKTNRLRTFVVVLSNFFQQATGQAFASQYGTLFVKQLMSIDPFSVNLGTNAVDIGAIIILACLIVVIGRSSIVQMGSLMTMGGLGTAEAGNVAAKQGIIAMLMIFSFSWSLGWAPLTYVIGAELPSSPLREMTLQIAYFVKLVTEYVMT</sequence>
<dbReference type="GO" id="GO:0016020">
    <property type="term" value="C:membrane"/>
    <property type="evidence" value="ECO:0007669"/>
    <property type="project" value="UniProtKB-SubCell"/>
</dbReference>
<dbReference type="AlphaFoldDB" id="A0A9W9FEJ5"/>
<gene>
    <name evidence="6" type="ORF">N7532_005636</name>
</gene>
<dbReference type="InterPro" id="IPR005828">
    <property type="entry name" value="MFS_sugar_transport-like"/>
</dbReference>
<reference evidence="6" key="1">
    <citation type="submission" date="2022-11" db="EMBL/GenBank/DDBJ databases">
        <authorList>
            <person name="Petersen C."/>
        </authorList>
    </citation>
    <scope>NUCLEOTIDE SEQUENCE</scope>
    <source>
        <strain evidence="6">IBT 30761</strain>
    </source>
</reference>
<proteinExistence type="predicted"/>
<protein>
    <submittedName>
        <fullName evidence="6">General substrate transporter</fullName>
    </submittedName>
</protein>
<reference evidence="6" key="2">
    <citation type="journal article" date="2023" name="IMA Fungus">
        <title>Comparative genomic study of the Penicillium genus elucidates a diverse pangenome and 15 lateral gene transfer events.</title>
        <authorList>
            <person name="Petersen C."/>
            <person name="Sorensen T."/>
            <person name="Nielsen M.R."/>
            <person name="Sondergaard T.E."/>
            <person name="Sorensen J.L."/>
            <person name="Fitzpatrick D.A."/>
            <person name="Frisvad J.C."/>
            <person name="Nielsen K.L."/>
        </authorList>
    </citation>
    <scope>NUCLEOTIDE SEQUENCE</scope>
    <source>
        <strain evidence="6">IBT 30761</strain>
    </source>
</reference>
<dbReference type="GO" id="GO:0005351">
    <property type="term" value="F:carbohydrate:proton symporter activity"/>
    <property type="evidence" value="ECO:0007669"/>
    <property type="project" value="TreeGrafter"/>
</dbReference>
<evidence type="ECO:0000313" key="7">
    <source>
        <dbReference type="Proteomes" id="UP001149074"/>
    </source>
</evidence>
<evidence type="ECO:0000256" key="2">
    <source>
        <dbReference type="ARBA" id="ARBA00022692"/>
    </source>
</evidence>
<dbReference type="Proteomes" id="UP001149074">
    <property type="component" value="Unassembled WGS sequence"/>
</dbReference>
<dbReference type="PANTHER" id="PTHR48022:SF10">
    <property type="entry name" value="MAJOR FACILITATOR SUPERFAMILY (MFS) PROFILE DOMAIN-CONTAINING PROTEIN"/>
    <property type="match status" value="1"/>
</dbReference>
<dbReference type="GeneID" id="81357109"/>
<evidence type="ECO:0000313" key="6">
    <source>
        <dbReference type="EMBL" id="KAJ5098635.1"/>
    </source>
</evidence>
<dbReference type="Pfam" id="PF00083">
    <property type="entry name" value="Sugar_tr"/>
    <property type="match status" value="1"/>
</dbReference>
<comment type="subcellular location">
    <subcellularLocation>
        <location evidence="1">Membrane</location>
        <topology evidence="1">Multi-pass membrane protein</topology>
    </subcellularLocation>
</comment>
<keyword evidence="7" id="KW-1185">Reference proteome</keyword>
<dbReference type="OrthoDB" id="6612291at2759"/>
<evidence type="ECO:0000256" key="5">
    <source>
        <dbReference type="SAM" id="Phobius"/>
    </source>
</evidence>
<dbReference type="InterPro" id="IPR036259">
    <property type="entry name" value="MFS_trans_sf"/>
</dbReference>
<dbReference type="EMBL" id="JAPQKI010000005">
    <property type="protein sequence ID" value="KAJ5098635.1"/>
    <property type="molecule type" value="Genomic_DNA"/>
</dbReference>